<evidence type="ECO:0000256" key="4">
    <source>
        <dbReference type="SAM" id="Phobius"/>
    </source>
</evidence>
<feature type="transmembrane region" description="Helical" evidence="4">
    <location>
        <begin position="302"/>
        <end position="323"/>
    </location>
</feature>
<name>A0ABU1JZ53_9PROT</name>
<keyword evidence="1 4" id="KW-0812">Transmembrane</keyword>
<protein>
    <submittedName>
        <fullName evidence="5">MFS family permease</fullName>
    </submittedName>
</protein>
<accession>A0ABU1JZ53</accession>
<keyword evidence="3 4" id="KW-0472">Membrane</keyword>
<feature type="transmembrane region" description="Helical" evidence="4">
    <location>
        <begin position="41"/>
        <end position="61"/>
    </location>
</feature>
<sequence>MKPWLVVSALGLTQIIGYGTLYYSFSILAPAMSRDFAWSAEWTFGALSAALLIGGLAAPWVGRRIDRHGAGRVMSVGSVLAAAALVACALAPGRIAFVFGLIAIEVASTFVQYSAAFALLVQLRPQAAQRSITHLTLIAGFASTLFWPITAALHAHLTWQQVYLVFAVLNLAICLPAHAWLSRAMRRPRGPGPATAVATPATPVEGRLHPSRRPIAFALMVTGFALESFVNAAILVHMLPLLAALGLGAASVLVGTLFGPAQVLSRLTNMVFGGGLPQVTLAVISATLMPAAALLLLGTAPWLIGALAFAVVFGLGSGLNSIVQGTLPLELFGSDGYGERLGRVTSVRLVVSSAAPFAFAFLMHTVGTGWALLVTAIFGSVAVLAFLGIVQLSHRRGHGDPEPLAMGAQD</sequence>
<keyword evidence="2 4" id="KW-1133">Transmembrane helix</keyword>
<dbReference type="InterPro" id="IPR011701">
    <property type="entry name" value="MFS"/>
</dbReference>
<dbReference type="PANTHER" id="PTHR11360:SF290">
    <property type="entry name" value="MONOCARBOXYLATE MFS PERMEASE"/>
    <property type="match status" value="1"/>
</dbReference>
<organism evidence="5 6">
    <name type="scientific">Inquilinus ginsengisoli</name>
    <dbReference type="NCBI Taxonomy" id="363840"/>
    <lineage>
        <taxon>Bacteria</taxon>
        <taxon>Pseudomonadati</taxon>
        <taxon>Pseudomonadota</taxon>
        <taxon>Alphaproteobacteria</taxon>
        <taxon>Rhodospirillales</taxon>
        <taxon>Rhodospirillaceae</taxon>
        <taxon>Inquilinus</taxon>
    </lineage>
</organism>
<evidence type="ECO:0000256" key="3">
    <source>
        <dbReference type="ARBA" id="ARBA00023136"/>
    </source>
</evidence>
<evidence type="ECO:0000313" key="5">
    <source>
        <dbReference type="EMBL" id="MDR6293905.1"/>
    </source>
</evidence>
<feature type="transmembrane region" description="Helical" evidence="4">
    <location>
        <begin position="344"/>
        <end position="363"/>
    </location>
</feature>
<dbReference type="InterPro" id="IPR036259">
    <property type="entry name" value="MFS_trans_sf"/>
</dbReference>
<dbReference type="PANTHER" id="PTHR11360">
    <property type="entry name" value="MONOCARBOXYLATE TRANSPORTER"/>
    <property type="match status" value="1"/>
</dbReference>
<keyword evidence="6" id="KW-1185">Reference proteome</keyword>
<feature type="transmembrane region" description="Helical" evidence="4">
    <location>
        <begin position="132"/>
        <end position="150"/>
    </location>
</feature>
<dbReference type="SUPFAM" id="SSF103473">
    <property type="entry name" value="MFS general substrate transporter"/>
    <property type="match status" value="1"/>
</dbReference>
<comment type="caution">
    <text evidence="5">The sequence shown here is derived from an EMBL/GenBank/DDBJ whole genome shotgun (WGS) entry which is preliminary data.</text>
</comment>
<dbReference type="EMBL" id="JAVDPW010000014">
    <property type="protein sequence ID" value="MDR6293905.1"/>
    <property type="molecule type" value="Genomic_DNA"/>
</dbReference>
<dbReference type="InterPro" id="IPR050327">
    <property type="entry name" value="Proton-linked_MCT"/>
</dbReference>
<dbReference type="Gene3D" id="1.20.1250.20">
    <property type="entry name" value="MFS general substrate transporter like domains"/>
    <property type="match status" value="1"/>
</dbReference>
<feature type="transmembrane region" description="Helical" evidence="4">
    <location>
        <begin position="73"/>
        <end position="92"/>
    </location>
</feature>
<gene>
    <name evidence="5" type="ORF">E9232_006458</name>
</gene>
<dbReference type="Pfam" id="PF07690">
    <property type="entry name" value="MFS_1"/>
    <property type="match status" value="1"/>
</dbReference>
<feature type="transmembrane region" description="Helical" evidence="4">
    <location>
        <begin position="271"/>
        <end position="296"/>
    </location>
</feature>
<feature type="transmembrane region" description="Helical" evidence="4">
    <location>
        <begin position="98"/>
        <end position="120"/>
    </location>
</feature>
<dbReference type="NCBIfam" id="NF033733">
    <property type="entry name" value="MFS_ArsK"/>
    <property type="match status" value="1"/>
</dbReference>
<feature type="transmembrane region" description="Helical" evidence="4">
    <location>
        <begin position="162"/>
        <end position="181"/>
    </location>
</feature>
<evidence type="ECO:0000313" key="6">
    <source>
        <dbReference type="Proteomes" id="UP001262410"/>
    </source>
</evidence>
<proteinExistence type="predicted"/>
<evidence type="ECO:0000256" key="2">
    <source>
        <dbReference type="ARBA" id="ARBA00022989"/>
    </source>
</evidence>
<evidence type="ECO:0000256" key="1">
    <source>
        <dbReference type="ARBA" id="ARBA00022692"/>
    </source>
</evidence>
<feature type="transmembrane region" description="Helical" evidence="4">
    <location>
        <begin position="369"/>
        <end position="390"/>
    </location>
</feature>
<dbReference type="Proteomes" id="UP001262410">
    <property type="component" value="Unassembled WGS sequence"/>
</dbReference>
<reference evidence="5 6" key="1">
    <citation type="submission" date="2023-07" db="EMBL/GenBank/DDBJ databases">
        <title>Sorghum-associated microbial communities from plants grown in Nebraska, USA.</title>
        <authorList>
            <person name="Schachtman D."/>
        </authorList>
    </citation>
    <scope>NUCLEOTIDE SEQUENCE [LARGE SCALE GENOMIC DNA]</scope>
    <source>
        <strain evidence="5 6">584</strain>
    </source>
</reference>
<dbReference type="RefSeq" id="WP_309801265.1">
    <property type="nucleotide sequence ID" value="NZ_JAVDPW010000014.1"/>
</dbReference>
<feature type="transmembrane region" description="Helical" evidence="4">
    <location>
        <begin position="241"/>
        <end position="259"/>
    </location>
</feature>
<feature type="transmembrane region" description="Helical" evidence="4">
    <location>
        <begin position="215"/>
        <end position="235"/>
    </location>
</feature>